<dbReference type="RefSeq" id="WP_163993363.1">
    <property type="nucleotide sequence ID" value="NZ_WUEY01000028.1"/>
</dbReference>
<gene>
    <name evidence="2" type="ORF">GR212_32435</name>
</gene>
<protein>
    <submittedName>
        <fullName evidence="2">Sf3a2-prov protein</fullName>
    </submittedName>
</protein>
<comment type="caution">
    <text evidence="2">The sequence shown here is derived from an EMBL/GenBank/DDBJ whole genome shotgun (WGS) entry which is preliminary data.</text>
</comment>
<sequence length="73" mass="7599">MTKHDKSPVSSASDGKHVSKSNAGAYERGANAGKQKDTGDGNPYPEGSSAAKSFEHGQLDAQKVRSSDKPPGR</sequence>
<dbReference type="Proteomes" id="UP000483035">
    <property type="component" value="Unassembled WGS sequence"/>
</dbReference>
<evidence type="ECO:0000313" key="3">
    <source>
        <dbReference type="Proteomes" id="UP000483035"/>
    </source>
</evidence>
<reference evidence="2 3" key="1">
    <citation type="submission" date="2019-12" db="EMBL/GenBank/DDBJ databases">
        <title>Rhizobium genotypes associated with high levels of biological nitrogen fixation by grain legumes in a temperate-maritime cropping system.</title>
        <authorList>
            <person name="Maluk M."/>
            <person name="Francesc Ferrando Molina F."/>
            <person name="Lopez Del Egido L."/>
            <person name="Lafos M."/>
            <person name="Langarica-Fuentes A."/>
            <person name="Gebre Yohannes G."/>
            <person name="Young M.W."/>
            <person name="Martin P."/>
            <person name="Gantlett R."/>
            <person name="Kenicer G."/>
            <person name="Hawes C."/>
            <person name="Begg G.S."/>
            <person name="Quilliam R.S."/>
            <person name="Squire G.R."/>
            <person name="Poole P.S."/>
            <person name="Young P.W."/>
            <person name="Iannetta P.M."/>
            <person name="James E.K."/>
        </authorList>
    </citation>
    <scope>NUCLEOTIDE SEQUENCE [LARGE SCALE GENOMIC DNA]</scope>
    <source>
        <strain evidence="2 3">JHI1118</strain>
    </source>
</reference>
<dbReference type="EMBL" id="WUEY01000028">
    <property type="protein sequence ID" value="NEI74271.1"/>
    <property type="molecule type" value="Genomic_DNA"/>
</dbReference>
<feature type="compositionally biased region" description="Basic and acidic residues" evidence="1">
    <location>
        <begin position="53"/>
        <end position="73"/>
    </location>
</feature>
<name>A0A6L9UG28_9HYPH</name>
<evidence type="ECO:0000313" key="2">
    <source>
        <dbReference type="EMBL" id="NEI74271.1"/>
    </source>
</evidence>
<evidence type="ECO:0000256" key="1">
    <source>
        <dbReference type="SAM" id="MobiDB-lite"/>
    </source>
</evidence>
<dbReference type="AlphaFoldDB" id="A0A6L9UG28"/>
<organism evidence="2 3">
    <name type="scientific">Rhizobium lusitanum</name>
    <dbReference type="NCBI Taxonomy" id="293958"/>
    <lineage>
        <taxon>Bacteria</taxon>
        <taxon>Pseudomonadati</taxon>
        <taxon>Pseudomonadota</taxon>
        <taxon>Alphaproteobacteria</taxon>
        <taxon>Hyphomicrobiales</taxon>
        <taxon>Rhizobiaceae</taxon>
        <taxon>Rhizobium/Agrobacterium group</taxon>
        <taxon>Rhizobium</taxon>
    </lineage>
</organism>
<proteinExistence type="predicted"/>
<accession>A0A6L9UG28</accession>
<feature type="region of interest" description="Disordered" evidence="1">
    <location>
        <begin position="1"/>
        <end position="73"/>
    </location>
</feature>